<comment type="subcellular location">
    <subcellularLocation>
        <location evidence="1">Periplasm</location>
    </subcellularLocation>
</comment>
<feature type="chain" id="PRO_5012251834" evidence="7">
    <location>
        <begin position="26"/>
        <end position="193"/>
    </location>
</feature>
<feature type="signal peptide" evidence="7">
    <location>
        <begin position="1"/>
        <end position="25"/>
    </location>
</feature>
<evidence type="ECO:0000256" key="2">
    <source>
        <dbReference type="ARBA" id="ARBA00008441"/>
    </source>
</evidence>
<keyword evidence="9" id="KW-1185">Reference proteome</keyword>
<comment type="similarity">
    <text evidence="2">Belongs to the CpxP/Spy family.</text>
</comment>
<keyword evidence="4" id="KW-0574">Periplasm</keyword>
<evidence type="ECO:0000313" key="9">
    <source>
        <dbReference type="Proteomes" id="UP000184608"/>
    </source>
</evidence>
<dbReference type="InterPro" id="IPR052211">
    <property type="entry name" value="Cpx_auxiliary_protein"/>
</dbReference>
<organism evidence="8 9">
    <name type="scientific">Vibrio aerogenes CECT 7868</name>
    <dbReference type="NCBI Taxonomy" id="1216006"/>
    <lineage>
        <taxon>Bacteria</taxon>
        <taxon>Pseudomonadati</taxon>
        <taxon>Pseudomonadota</taxon>
        <taxon>Gammaproteobacteria</taxon>
        <taxon>Vibrionales</taxon>
        <taxon>Vibrionaceae</taxon>
        <taxon>Vibrio</taxon>
    </lineage>
</organism>
<feature type="compositionally biased region" description="Basic and acidic residues" evidence="6">
    <location>
        <begin position="180"/>
        <end position="193"/>
    </location>
</feature>
<dbReference type="EMBL" id="FQXZ01000018">
    <property type="protein sequence ID" value="SHI16247.1"/>
    <property type="molecule type" value="Genomic_DNA"/>
</dbReference>
<reference evidence="8 9" key="1">
    <citation type="submission" date="2016-11" db="EMBL/GenBank/DDBJ databases">
        <authorList>
            <person name="Jaros S."/>
            <person name="Januszkiewicz K."/>
            <person name="Wedrychowicz H."/>
        </authorList>
    </citation>
    <scope>NUCLEOTIDE SEQUENCE [LARGE SCALE GENOMIC DNA]</scope>
    <source>
        <strain evidence="8 9">CECT 7868</strain>
    </source>
</reference>
<evidence type="ECO:0000256" key="4">
    <source>
        <dbReference type="ARBA" id="ARBA00022764"/>
    </source>
</evidence>
<dbReference type="Gene3D" id="1.20.120.1490">
    <property type="match status" value="1"/>
</dbReference>
<dbReference type="Proteomes" id="UP000184608">
    <property type="component" value="Unassembled WGS sequence"/>
</dbReference>
<dbReference type="RefSeq" id="WP_073603736.1">
    <property type="nucleotide sequence ID" value="NZ_FQXZ01000018.1"/>
</dbReference>
<evidence type="ECO:0000313" key="8">
    <source>
        <dbReference type="EMBL" id="SHI16247.1"/>
    </source>
</evidence>
<dbReference type="PANTHER" id="PTHR38102:SF1">
    <property type="entry name" value="PERIPLASMIC CHAPERONE SPY"/>
    <property type="match status" value="1"/>
</dbReference>
<dbReference type="CDD" id="cd09916">
    <property type="entry name" value="CpxP_like"/>
    <property type="match status" value="1"/>
</dbReference>
<sequence>MKGMKKVILAAILVPLTLGSVSALAAGGQGKNDAMRMDGPELCGAGNPRAMMRVLDLTSEQVDKIQAIRKKERQQMRQERASQRDKMRQFRDEMRKIELAKNFDEKAARKLAKDMTDAQAERRLQGRIDRQIKQMRIHHDIMRVLTPAQQKKWEVMIELQPFDQCKPSRPGGKGFGHGRFNNEDGNEGRGPRW</sequence>
<dbReference type="Pfam" id="PF07813">
    <property type="entry name" value="LTXXQ"/>
    <property type="match status" value="1"/>
</dbReference>
<evidence type="ECO:0000256" key="1">
    <source>
        <dbReference type="ARBA" id="ARBA00004418"/>
    </source>
</evidence>
<feature type="coiled-coil region" evidence="5">
    <location>
        <begin position="73"/>
        <end position="100"/>
    </location>
</feature>
<evidence type="ECO:0000256" key="6">
    <source>
        <dbReference type="SAM" id="MobiDB-lite"/>
    </source>
</evidence>
<evidence type="ECO:0000256" key="7">
    <source>
        <dbReference type="SAM" id="SignalP"/>
    </source>
</evidence>
<dbReference type="InterPro" id="IPR012899">
    <property type="entry name" value="LTXXQ"/>
</dbReference>
<name>A0A1M5YVZ9_9VIBR</name>
<gene>
    <name evidence="8" type="primary">cpxP</name>
    <name evidence="8" type="ORF">VA7868_02043</name>
</gene>
<keyword evidence="3 7" id="KW-0732">Signal</keyword>
<dbReference type="STRING" id="1216006.VA7868_02043"/>
<evidence type="ECO:0000256" key="3">
    <source>
        <dbReference type="ARBA" id="ARBA00022729"/>
    </source>
</evidence>
<accession>A0A1M5YVZ9</accession>
<dbReference type="GO" id="GO:0030288">
    <property type="term" value="C:outer membrane-bounded periplasmic space"/>
    <property type="evidence" value="ECO:0007669"/>
    <property type="project" value="TreeGrafter"/>
</dbReference>
<keyword evidence="5" id="KW-0175">Coiled coil</keyword>
<protein>
    <submittedName>
        <fullName evidence="8">Periplasmic protein CpxP</fullName>
    </submittedName>
</protein>
<dbReference type="GO" id="GO:0051082">
    <property type="term" value="F:unfolded protein binding"/>
    <property type="evidence" value="ECO:0007669"/>
    <property type="project" value="TreeGrafter"/>
</dbReference>
<dbReference type="PANTHER" id="PTHR38102">
    <property type="entry name" value="PERIPLASMIC CHAPERONE SPY"/>
    <property type="match status" value="1"/>
</dbReference>
<dbReference type="AlphaFoldDB" id="A0A1M5YVZ9"/>
<feature type="region of interest" description="Disordered" evidence="6">
    <location>
        <begin position="164"/>
        <end position="193"/>
    </location>
</feature>
<proteinExistence type="inferred from homology"/>
<evidence type="ECO:0000256" key="5">
    <source>
        <dbReference type="SAM" id="Coils"/>
    </source>
</evidence>
<dbReference type="OrthoDB" id="6105813at2"/>